<comment type="similarity">
    <text evidence="1 7">Belongs to the VPS36 family.</text>
</comment>
<evidence type="ECO:0000256" key="4">
    <source>
        <dbReference type="ARBA" id="ARBA00022771"/>
    </source>
</evidence>
<evidence type="ECO:0000256" key="2">
    <source>
        <dbReference type="ARBA" id="ARBA00022448"/>
    </source>
</evidence>
<dbReference type="SUPFAM" id="SSF46785">
    <property type="entry name" value="Winged helix' DNA-binding domain"/>
    <property type="match status" value="1"/>
</dbReference>
<keyword evidence="3" id="KW-0479">Metal-binding</keyword>
<dbReference type="GO" id="GO:0032266">
    <property type="term" value="F:phosphatidylinositol-3-phosphate binding"/>
    <property type="evidence" value="ECO:0007669"/>
    <property type="project" value="UniProtKB-UniRule"/>
</dbReference>
<dbReference type="STRING" id="1036808.A0A0C3DAC8"/>
<dbReference type="Pfam" id="PF04157">
    <property type="entry name" value="EAP30"/>
    <property type="match status" value="1"/>
</dbReference>
<dbReference type="SUPFAM" id="SSF50729">
    <property type="entry name" value="PH domain-like"/>
    <property type="match status" value="2"/>
</dbReference>
<evidence type="ECO:0000259" key="10">
    <source>
        <dbReference type="PROSITE" id="PS51495"/>
    </source>
</evidence>
<dbReference type="PROSITE" id="PS51495">
    <property type="entry name" value="GLUE"/>
    <property type="match status" value="1"/>
</dbReference>
<dbReference type="PANTHER" id="PTHR13128">
    <property type="entry name" value="VACUOLAR PROTEIN-SORTING-ASSOCIATED PROTEIN 36"/>
    <property type="match status" value="1"/>
</dbReference>
<dbReference type="InterPro" id="IPR037855">
    <property type="entry name" value="Vps36"/>
</dbReference>
<dbReference type="InterPro" id="IPR021648">
    <property type="entry name" value="GLUE_dom"/>
</dbReference>
<evidence type="ECO:0000256" key="1">
    <source>
        <dbReference type="ARBA" id="ARBA00009697"/>
    </source>
</evidence>
<dbReference type="Proteomes" id="UP000053989">
    <property type="component" value="Unassembled WGS sequence"/>
</dbReference>
<dbReference type="InterPro" id="IPR001876">
    <property type="entry name" value="Znf_RanBP2"/>
</dbReference>
<dbReference type="EMBL" id="KN822183">
    <property type="protein sequence ID" value="KIM53344.1"/>
    <property type="molecule type" value="Genomic_DNA"/>
</dbReference>
<evidence type="ECO:0000313" key="12">
    <source>
        <dbReference type="Proteomes" id="UP000053989"/>
    </source>
</evidence>
<feature type="coiled-coil region" evidence="8">
    <location>
        <begin position="317"/>
        <end position="358"/>
    </location>
</feature>
<reference evidence="11 12" key="1">
    <citation type="submission" date="2014-04" db="EMBL/GenBank/DDBJ databases">
        <authorList>
            <consortium name="DOE Joint Genome Institute"/>
            <person name="Kuo A."/>
            <person name="Kohler A."/>
            <person name="Nagy L.G."/>
            <person name="Floudas D."/>
            <person name="Copeland A."/>
            <person name="Barry K.W."/>
            <person name="Cichocki N."/>
            <person name="Veneault-Fourrey C."/>
            <person name="LaButti K."/>
            <person name="Lindquist E.A."/>
            <person name="Lipzen A."/>
            <person name="Lundell T."/>
            <person name="Morin E."/>
            <person name="Murat C."/>
            <person name="Sun H."/>
            <person name="Tunlid A."/>
            <person name="Henrissat B."/>
            <person name="Grigoriev I.V."/>
            <person name="Hibbett D.S."/>
            <person name="Martin F."/>
            <person name="Nordberg H.P."/>
            <person name="Cantor M.N."/>
            <person name="Hua S.X."/>
        </authorList>
    </citation>
    <scope>NUCLEOTIDE SEQUENCE [LARGE SCALE GENOMIC DNA]</scope>
    <source>
        <strain evidence="11 12">Foug A</strain>
    </source>
</reference>
<evidence type="ECO:0000256" key="9">
    <source>
        <dbReference type="SAM" id="MobiDB-lite"/>
    </source>
</evidence>
<keyword evidence="2 7" id="KW-0813">Transport</keyword>
<evidence type="ECO:0000313" key="11">
    <source>
        <dbReference type="EMBL" id="KIM53344.1"/>
    </source>
</evidence>
<keyword evidence="7" id="KW-0967">Endosome</keyword>
<dbReference type="InParanoid" id="A0A0C3DAC8"/>
<dbReference type="InterPro" id="IPR011993">
    <property type="entry name" value="PH-like_dom_sf"/>
</dbReference>
<dbReference type="Pfam" id="PF11605">
    <property type="entry name" value="Vps36_ESCRT-II"/>
    <property type="match status" value="1"/>
</dbReference>
<dbReference type="Gene3D" id="6.10.140.260">
    <property type="match status" value="1"/>
</dbReference>
<keyword evidence="7" id="KW-0963">Cytoplasm</keyword>
<feature type="region of interest" description="Disordered" evidence="9">
    <location>
        <begin position="169"/>
        <end position="193"/>
    </location>
</feature>
<keyword evidence="12" id="KW-1185">Reference proteome</keyword>
<gene>
    <name evidence="11" type="ORF">SCLCIDRAFT_1222887</name>
</gene>
<proteinExistence type="inferred from homology"/>
<dbReference type="InterPro" id="IPR040608">
    <property type="entry name" value="Snf8/Vps36"/>
</dbReference>
<evidence type="ECO:0000256" key="3">
    <source>
        <dbReference type="ARBA" id="ARBA00022723"/>
    </source>
</evidence>
<feature type="region of interest" description="Disordered" evidence="9">
    <location>
        <begin position="363"/>
        <end position="393"/>
    </location>
</feature>
<evidence type="ECO:0000256" key="7">
    <source>
        <dbReference type="RuleBase" id="RU367095"/>
    </source>
</evidence>
<organism evidence="11 12">
    <name type="scientific">Scleroderma citrinum Foug A</name>
    <dbReference type="NCBI Taxonomy" id="1036808"/>
    <lineage>
        <taxon>Eukaryota</taxon>
        <taxon>Fungi</taxon>
        <taxon>Dikarya</taxon>
        <taxon>Basidiomycota</taxon>
        <taxon>Agaricomycotina</taxon>
        <taxon>Agaricomycetes</taxon>
        <taxon>Agaricomycetidae</taxon>
        <taxon>Boletales</taxon>
        <taxon>Sclerodermatineae</taxon>
        <taxon>Sclerodermataceae</taxon>
        <taxon>Scleroderma</taxon>
    </lineage>
</organism>
<dbReference type="Gene3D" id="2.30.29.30">
    <property type="entry name" value="Pleckstrin-homology domain (PH domain)/Phosphotyrosine-binding domain (PTB)"/>
    <property type="match status" value="1"/>
</dbReference>
<dbReference type="HOGENOM" id="CLU_015433_3_0_1"/>
<dbReference type="FunCoup" id="A0A0C3DAC8">
    <property type="interactions" value="131"/>
</dbReference>
<dbReference type="PANTHER" id="PTHR13128:SF12">
    <property type="entry name" value="VACUOLAR PROTEIN-SORTING-ASSOCIATED PROTEIN 36"/>
    <property type="match status" value="1"/>
</dbReference>
<dbReference type="GO" id="GO:0043328">
    <property type="term" value="P:protein transport to vacuole involved in ubiquitin-dependent protein catabolic process via the multivesicular body sorting pathway"/>
    <property type="evidence" value="ECO:0007669"/>
    <property type="project" value="UniProtKB-UniRule"/>
</dbReference>
<dbReference type="AlphaFoldDB" id="A0A0C3DAC8"/>
<comment type="subcellular location">
    <subcellularLocation>
        <location evidence="7">Cytoplasm</location>
    </subcellularLocation>
    <subcellularLocation>
        <location evidence="7">Endosome</location>
    </subcellularLocation>
</comment>
<keyword evidence="4" id="KW-0863">Zinc-finger</keyword>
<evidence type="ECO:0000256" key="5">
    <source>
        <dbReference type="ARBA" id="ARBA00022833"/>
    </source>
</evidence>
<dbReference type="InterPro" id="IPR036390">
    <property type="entry name" value="WH_DNA-bd_sf"/>
</dbReference>
<dbReference type="GO" id="GO:0031902">
    <property type="term" value="C:late endosome membrane"/>
    <property type="evidence" value="ECO:0007669"/>
    <property type="project" value="UniProtKB-UniRule"/>
</dbReference>
<evidence type="ECO:0000256" key="8">
    <source>
        <dbReference type="SAM" id="Coils"/>
    </source>
</evidence>
<reference evidence="12" key="2">
    <citation type="submission" date="2015-01" db="EMBL/GenBank/DDBJ databases">
        <title>Evolutionary Origins and Diversification of the Mycorrhizal Mutualists.</title>
        <authorList>
            <consortium name="DOE Joint Genome Institute"/>
            <consortium name="Mycorrhizal Genomics Consortium"/>
            <person name="Kohler A."/>
            <person name="Kuo A."/>
            <person name="Nagy L.G."/>
            <person name="Floudas D."/>
            <person name="Copeland A."/>
            <person name="Barry K.W."/>
            <person name="Cichocki N."/>
            <person name="Veneault-Fourrey C."/>
            <person name="LaButti K."/>
            <person name="Lindquist E.A."/>
            <person name="Lipzen A."/>
            <person name="Lundell T."/>
            <person name="Morin E."/>
            <person name="Murat C."/>
            <person name="Riley R."/>
            <person name="Ohm R."/>
            <person name="Sun H."/>
            <person name="Tunlid A."/>
            <person name="Henrissat B."/>
            <person name="Grigoriev I.V."/>
            <person name="Hibbett D.S."/>
            <person name="Martin F."/>
        </authorList>
    </citation>
    <scope>NUCLEOTIDE SEQUENCE [LARGE SCALE GENOMIC DNA]</scope>
    <source>
        <strain evidence="12">Foug A</strain>
    </source>
</reference>
<dbReference type="GO" id="GO:0043130">
    <property type="term" value="F:ubiquitin binding"/>
    <property type="evidence" value="ECO:0007669"/>
    <property type="project" value="UniProtKB-UniRule"/>
</dbReference>
<sequence>MALRRYTSVVDGTIPIPALLYNDEELLATQDNVGIYDGLQKAMHHQSGTAHITTHRIFFVNIRNTATQSFSMDLSHVIRTDYYAGLLKSSPKVTLFLDTNSVSSTVDDNGSDPRFAIWVCEVCNNRNSPGLSSAAAQVCSLCGVPRSAVPPANSRASSRCLTPLSSLPVPSTPLPTSPTIVSRSTSPPRSDSDPEPIACIACTFLNHPSLRTCEMCSTSLPVAPQIAGTSAKSAPSSRPVSPLPAGAPVDPGNLLIKLSFRKGGDKALYNILKRALKGRAWEGRQIGKGSRNAFNSGAASPDNVPASVRRTGIGGIIENVNASVKNTETELSDAFQDLEALAVKARDLVQLAAELNEKLNASTSGAASTSGLGASPSPFVASSASNTSPTPPSGSMFAVTSFVPSAEPDEAKFIRSSLSQLGLQMVNGPVTPDMIGDDRKWVEELARELAGVLLGTPDGSPGQKSVGIMRDRGVVGLDEVWGGWNRARGVALIPPSTFLQTLQFLPEYTSPPIRTRTFTSGLRVLHTPPYTHASFTARLSGYLMMSEVLTTSQIGQEENITISLAAEMVEAVEADGLICRDDERSAIKGGGSGSGSELRWSLNIFRDYEWDGQTFD</sequence>
<dbReference type="GO" id="GO:0000814">
    <property type="term" value="C:ESCRT II complex"/>
    <property type="evidence" value="ECO:0007669"/>
    <property type="project" value="UniProtKB-UniRule"/>
</dbReference>
<protein>
    <recommendedName>
        <fullName evidence="7">Vacuolar protein-sorting-associated protein 36</fullName>
    </recommendedName>
    <alternativeName>
        <fullName evidence="7">ESCRT-II complex subunit VPS36</fullName>
    </alternativeName>
</protein>
<name>A0A0C3DAC8_9AGAM</name>
<accession>A0A0C3DAC8</accession>
<dbReference type="InterPro" id="IPR036388">
    <property type="entry name" value="WH-like_DNA-bd_sf"/>
</dbReference>
<dbReference type="Gene3D" id="1.10.10.10">
    <property type="entry name" value="Winged helix-like DNA-binding domain superfamily/Winged helix DNA-binding domain"/>
    <property type="match status" value="2"/>
</dbReference>
<keyword evidence="5" id="KW-0862">Zinc</keyword>
<dbReference type="GO" id="GO:0008270">
    <property type="term" value="F:zinc ion binding"/>
    <property type="evidence" value="ECO:0007669"/>
    <property type="project" value="UniProtKB-KW"/>
</dbReference>
<comment type="function">
    <text evidence="7">Component of the ESCRT-II complex (endosomal sorting complex required for transport II), which is required for multivesicular body (MVB) formation and sorting of endosomal cargo proteins into MVBs.</text>
</comment>
<feature type="compositionally biased region" description="Low complexity" evidence="9">
    <location>
        <begin position="363"/>
        <end position="388"/>
    </location>
</feature>
<feature type="domain" description="GLUE N-terminal" evidence="10">
    <location>
        <begin position="10"/>
        <end position="288"/>
    </location>
</feature>
<feature type="compositionally biased region" description="Low complexity" evidence="9">
    <location>
        <begin position="177"/>
        <end position="189"/>
    </location>
</feature>
<dbReference type="SMART" id="SM00547">
    <property type="entry name" value="ZnF_RBZ"/>
    <property type="match status" value="2"/>
</dbReference>
<dbReference type="OrthoDB" id="271448at2759"/>
<keyword evidence="8" id="KW-0175">Coiled coil</keyword>
<keyword evidence="6 7" id="KW-0653">Protein transport</keyword>
<dbReference type="Gene3D" id="2.30.30.380">
    <property type="entry name" value="Zn-finger domain of Sec23/24"/>
    <property type="match status" value="1"/>
</dbReference>
<feature type="region of interest" description="Disordered" evidence="9">
    <location>
        <begin position="287"/>
        <end position="306"/>
    </location>
</feature>
<evidence type="ECO:0000256" key="6">
    <source>
        <dbReference type="ARBA" id="ARBA00022927"/>
    </source>
</evidence>
<comment type="subunit">
    <text evidence="7">Component of the endosomal sorting complex required for transport II (ESCRT-II).</text>
</comment>